<evidence type="ECO:0000256" key="1">
    <source>
        <dbReference type="SAM" id="Phobius"/>
    </source>
</evidence>
<proteinExistence type="predicted"/>
<organism evidence="2 3">
    <name type="scientific">candidate division WWE3 bacterium CG_4_10_14_0_2_um_filter_41_14</name>
    <dbReference type="NCBI Taxonomy" id="1975072"/>
    <lineage>
        <taxon>Bacteria</taxon>
        <taxon>Katanobacteria</taxon>
    </lineage>
</organism>
<evidence type="ECO:0000313" key="2">
    <source>
        <dbReference type="EMBL" id="PIZ44700.1"/>
    </source>
</evidence>
<dbReference type="EMBL" id="PFNL01000166">
    <property type="protein sequence ID" value="PIZ44700.1"/>
    <property type="molecule type" value="Genomic_DNA"/>
</dbReference>
<feature type="transmembrane region" description="Helical" evidence="1">
    <location>
        <begin position="137"/>
        <end position="162"/>
    </location>
</feature>
<feature type="transmembrane region" description="Helical" evidence="1">
    <location>
        <begin position="174"/>
        <end position="193"/>
    </location>
</feature>
<evidence type="ECO:0008006" key="4">
    <source>
        <dbReference type="Google" id="ProtNLM"/>
    </source>
</evidence>
<dbReference type="AlphaFoldDB" id="A0A2M7TFK7"/>
<feature type="transmembrane region" description="Helical" evidence="1">
    <location>
        <begin position="12"/>
        <end position="33"/>
    </location>
</feature>
<accession>A0A2M7TFK7</accession>
<feature type="transmembrane region" description="Helical" evidence="1">
    <location>
        <begin position="78"/>
        <end position="98"/>
    </location>
</feature>
<reference evidence="3" key="1">
    <citation type="submission" date="2017-09" db="EMBL/GenBank/DDBJ databases">
        <title>Depth-based differentiation of microbial function through sediment-hosted aquifers and enrichment of novel symbionts in the deep terrestrial subsurface.</title>
        <authorList>
            <person name="Probst A.J."/>
            <person name="Ladd B."/>
            <person name="Jarett J.K."/>
            <person name="Geller-Mcgrath D.E."/>
            <person name="Sieber C.M.K."/>
            <person name="Emerson J.B."/>
            <person name="Anantharaman K."/>
            <person name="Thomas B.C."/>
            <person name="Malmstrom R."/>
            <person name="Stieglmeier M."/>
            <person name="Klingl A."/>
            <person name="Woyke T."/>
            <person name="Ryan C.M."/>
            <person name="Banfield J.F."/>
        </authorList>
    </citation>
    <scope>NUCLEOTIDE SEQUENCE [LARGE SCALE GENOMIC DNA]</scope>
</reference>
<name>A0A2M7TFK7_UNCKA</name>
<evidence type="ECO:0000313" key="3">
    <source>
        <dbReference type="Proteomes" id="UP000228920"/>
    </source>
</evidence>
<gene>
    <name evidence="2" type="ORF">COY32_06100</name>
</gene>
<feature type="transmembrane region" description="Helical" evidence="1">
    <location>
        <begin position="104"/>
        <end position="125"/>
    </location>
</feature>
<feature type="transmembrane region" description="Helical" evidence="1">
    <location>
        <begin position="39"/>
        <end position="62"/>
    </location>
</feature>
<keyword evidence="1" id="KW-0472">Membrane</keyword>
<comment type="caution">
    <text evidence="2">The sequence shown here is derived from an EMBL/GenBank/DDBJ whole genome shotgun (WGS) entry which is preliminary data.</text>
</comment>
<protein>
    <recommendedName>
        <fullName evidence="4">Phosphatidic acid phosphatase type 2/haloperoxidase domain-containing protein</fullName>
    </recommendedName>
</protein>
<sequence length="194" mass="21509">MEQKLARIVSRITGPFTVVPLASLYILFFHTGVDITANVAFDLVFLSAVIVVPAAILSLFVLQGKVSDVDIRNRKERVPILAGILPSLWSAVYVAYAFDASKMFTYLTLSGALTLTALFIVTFWYKVSLHAAGMTVLFFMVYISQGVVAIILFPVLLVVWWARLTLKAHSLQQLVLGTLVPVVIFLTLKPYMLK</sequence>
<keyword evidence="1" id="KW-1133">Transmembrane helix</keyword>
<keyword evidence="1" id="KW-0812">Transmembrane</keyword>
<dbReference type="Proteomes" id="UP000228920">
    <property type="component" value="Unassembled WGS sequence"/>
</dbReference>